<gene>
    <name evidence="1" type="ORF">METZ01_LOCUS215589</name>
</gene>
<sequence length="88" mass="9899">MNKRNHSMQIHFLAVSIWFYLSILCIKTNLTYAQTNSPPIQMKEVAVTAARVEKDVFRTPNAISVISQQQIGRINAGVTPQLLRETVG</sequence>
<evidence type="ECO:0008006" key="2">
    <source>
        <dbReference type="Google" id="ProtNLM"/>
    </source>
</evidence>
<dbReference type="InterPro" id="IPR037066">
    <property type="entry name" value="Plug_dom_sf"/>
</dbReference>
<feature type="non-terminal residue" evidence="1">
    <location>
        <position position="88"/>
    </location>
</feature>
<dbReference type="AlphaFoldDB" id="A0A382FJA7"/>
<evidence type="ECO:0000313" key="1">
    <source>
        <dbReference type="EMBL" id="SVB62735.1"/>
    </source>
</evidence>
<dbReference type="SUPFAM" id="SSF56935">
    <property type="entry name" value="Porins"/>
    <property type="match status" value="1"/>
</dbReference>
<dbReference type="Gene3D" id="2.170.130.10">
    <property type="entry name" value="TonB-dependent receptor, plug domain"/>
    <property type="match status" value="1"/>
</dbReference>
<dbReference type="EMBL" id="UINC01050130">
    <property type="protein sequence ID" value="SVB62735.1"/>
    <property type="molecule type" value="Genomic_DNA"/>
</dbReference>
<organism evidence="1">
    <name type="scientific">marine metagenome</name>
    <dbReference type="NCBI Taxonomy" id="408172"/>
    <lineage>
        <taxon>unclassified sequences</taxon>
        <taxon>metagenomes</taxon>
        <taxon>ecological metagenomes</taxon>
    </lineage>
</organism>
<accession>A0A382FJA7</accession>
<reference evidence="1" key="1">
    <citation type="submission" date="2018-05" db="EMBL/GenBank/DDBJ databases">
        <authorList>
            <person name="Lanie J.A."/>
            <person name="Ng W.-L."/>
            <person name="Kazmierczak K.M."/>
            <person name="Andrzejewski T.M."/>
            <person name="Davidsen T.M."/>
            <person name="Wayne K.J."/>
            <person name="Tettelin H."/>
            <person name="Glass J.I."/>
            <person name="Rusch D."/>
            <person name="Podicherti R."/>
            <person name="Tsui H.-C.T."/>
            <person name="Winkler M.E."/>
        </authorList>
    </citation>
    <scope>NUCLEOTIDE SEQUENCE</scope>
</reference>
<protein>
    <recommendedName>
        <fullName evidence="2">TonB-dependent receptor plug domain-containing protein</fullName>
    </recommendedName>
</protein>
<name>A0A382FJA7_9ZZZZ</name>
<proteinExistence type="predicted"/>